<keyword evidence="4" id="KW-1185">Reference proteome</keyword>
<organism evidence="3 4">
    <name type="scientific">Streptomyces osmaniensis</name>
    <dbReference type="NCBI Taxonomy" id="593134"/>
    <lineage>
        <taxon>Bacteria</taxon>
        <taxon>Bacillati</taxon>
        <taxon>Actinomycetota</taxon>
        <taxon>Actinomycetes</taxon>
        <taxon>Kitasatosporales</taxon>
        <taxon>Streptomycetaceae</taxon>
        <taxon>Streptomyces</taxon>
    </lineage>
</organism>
<gene>
    <name evidence="3" type="ORF">GCM10022295_25680</name>
</gene>
<reference evidence="4" key="1">
    <citation type="journal article" date="2019" name="Int. J. Syst. Evol. Microbiol.">
        <title>The Global Catalogue of Microorganisms (GCM) 10K type strain sequencing project: providing services to taxonomists for standard genome sequencing and annotation.</title>
        <authorList>
            <consortium name="The Broad Institute Genomics Platform"/>
            <consortium name="The Broad Institute Genome Sequencing Center for Infectious Disease"/>
            <person name="Wu L."/>
            <person name="Ma J."/>
        </authorList>
    </citation>
    <scope>NUCLEOTIDE SEQUENCE [LARGE SCALE GENOMIC DNA]</scope>
    <source>
        <strain evidence="4">JCM 17656</strain>
    </source>
</reference>
<feature type="domain" description="Insertion element IS402-like" evidence="2">
    <location>
        <begin position="32"/>
        <end position="102"/>
    </location>
</feature>
<evidence type="ECO:0000313" key="3">
    <source>
        <dbReference type="EMBL" id="GAA3542508.1"/>
    </source>
</evidence>
<proteinExistence type="predicted"/>
<sequence length="176" mass="18830">MAAAPYDVISVGVIVRQSGVTIAALVERMAPEELWTLFQRVVPPAPIHPQGGGHRRRGDREVLAAIIFVATSGCTWNQLPPGFGLSGVTAFRRFTEWPEARVGQAPPSGPGRARCPGRAGLVTVRDRLGQRPGPQRGQLTGPNPTDRGNPFPRRGLLLTARAPCVFIALVCDATPQ</sequence>
<feature type="region of interest" description="Disordered" evidence="1">
    <location>
        <begin position="125"/>
        <end position="153"/>
    </location>
</feature>
<dbReference type="Pfam" id="PF13340">
    <property type="entry name" value="DUF4096"/>
    <property type="match status" value="1"/>
</dbReference>
<dbReference type="Proteomes" id="UP001500707">
    <property type="component" value="Unassembled WGS sequence"/>
</dbReference>
<protein>
    <recommendedName>
        <fullName evidence="2">Insertion element IS402-like domain-containing protein</fullName>
    </recommendedName>
</protein>
<dbReference type="EMBL" id="BAABCE010000004">
    <property type="protein sequence ID" value="GAA3542508.1"/>
    <property type="molecule type" value="Genomic_DNA"/>
</dbReference>
<accession>A0ABP6VYB2</accession>
<name>A0ABP6VYB2_9ACTN</name>
<dbReference type="InterPro" id="IPR025161">
    <property type="entry name" value="IS402-like_dom"/>
</dbReference>
<evidence type="ECO:0000256" key="1">
    <source>
        <dbReference type="SAM" id="MobiDB-lite"/>
    </source>
</evidence>
<comment type="caution">
    <text evidence="3">The sequence shown here is derived from an EMBL/GenBank/DDBJ whole genome shotgun (WGS) entry which is preliminary data.</text>
</comment>
<evidence type="ECO:0000259" key="2">
    <source>
        <dbReference type="Pfam" id="PF13340"/>
    </source>
</evidence>
<evidence type="ECO:0000313" key="4">
    <source>
        <dbReference type="Proteomes" id="UP001500707"/>
    </source>
</evidence>